<dbReference type="RefSeq" id="WP_012503265.1">
    <property type="nucleotide sequence ID" value="NC_011027.1"/>
</dbReference>
<dbReference type="SFLD" id="SFLDS00003">
    <property type="entry name" value="Haloacid_Dehalogenase"/>
    <property type="match status" value="1"/>
</dbReference>
<protein>
    <submittedName>
        <fullName evidence="2">Beta-phosphoglucomutase family hydrolase</fullName>
    </submittedName>
</protein>
<evidence type="ECO:0000256" key="1">
    <source>
        <dbReference type="ARBA" id="ARBA00006171"/>
    </source>
</evidence>
<organism evidence="2 3">
    <name type="scientific">Chlorobaculum parvum (strain DSM 263 / NCIMB 8327)</name>
    <name type="common">Chlorobium vibrioforme subsp. thiosulfatophilum</name>
    <dbReference type="NCBI Taxonomy" id="517417"/>
    <lineage>
        <taxon>Bacteria</taxon>
        <taxon>Pseudomonadati</taxon>
        <taxon>Chlorobiota</taxon>
        <taxon>Chlorobiia</taxon>
        <taxon>Chlorobiales</taxon>
        <taxon>Chlorobiaceae</taxon>
        <taxon>Chlorobaculum</taxon>
    </lineage>
</organism>
<accession>B3QLU6</accession>
<dbReference type="SFLD" id="SFLDG01129">
    <property type="entry name" value="C1.5:_HAD__Beta-PGM__Phosphata"/>
    <property type="match status" value="1"/>
</dbReference>
<dbReference type="InterPro" id="IPR036412">
    <property type="entry name" value="HAD-like_sf"/>
</dbReference>
<dbReference type="InterPro" id="IPR023198">
    <property type="entry name" value="PGP-like_dom2"/>
</dbReference>
<dbReference type="STRING" id="517417.Cpar_2045"/>
<dbReference type="KEGG" id="cpc:Cpar_2045"/>
<keyword evidence="3" id="KW-1185">Reference proteome</keyword>
<dbReference type="Pfam" id="PF00702">
    <property type="entry name" value="Hydrolase"/>
    <property type="match status" value="1"/>
</dbReference>
<evidence type="ECO:0000313" key="3">
    <source>
        <dbReference type="Proteomes" id="UP000008811"/>
    </source>
</evidence>
<dbReference type="NCBIfam" id="TIGR01509">
    <property type="entry name" value="HAD-SF-IA-v3"/>
    <property type="match status" value="1"/>
</dbReference>
<dbReference type="PANTHER" id="PTHR43481:SF4">
    <property type="entry name" value="GLYCEROL-1-PHOSPHATE PHOSPHOHYDROLASE 1-RELATED"/>
    <property type="match status" value="1"/>
</dbReference>
<dbReference type="AlphaFoldDB" id="B3QLU6"/>
<dbReference type="Proteomes" id="UP000008811">
    <property type="component" value="Chromosome"/>
</dbReference>
<gene>
    <name evidence="2" type="ordered locus">Cpar_2045</name>
</gene>
<dbReference type="Gene3D" id="1.10.150.240">
    <property type="entry name" value="Putative phosphatase, domain 2"/>
    <property type="match status" value="1"/>
</dbReference>
<dbReference type="SFLD" id="SFLDG01135">
    <property type="entry name" value="C1.5.6:_HAD__Beta-PGM__Phospha"/>
    <property type="match status" value="1"/>
</dbReference>
<dbReference type="NCBIfam" id="TIGR02009">
    <property type="entry name" value="PGMB-YQAB-SF"/>
    <property type="match status" value="1"/>
</dbReference>
<comment type="similarity">
    <text evidence="1">Belongs to the HAD-like hydrolase superfamily. CbbY/CbbZ/Gph/YieH family.</text>
</comment>
<dbReference type="PANTHER" id="PTHR43481">
    <property type="entry name" value="FRUCTOSE-1-PHOSPHATE PHOSPHATASE"/>
    <property type="match status" value="1"/>
</dbReference>
<dbReference type="CDD" id="cd07505">
    <property type="entry name" value="HAD_BPGM-like"/>
    <property type="match status" value="1"/>
</dbReference>
<dbReference type="InterPro" id="IPR051806">
    <property type="entry name" value="HAD-like_SPP"/>
</dbReference>
<dbReference type="InterPro" id="IPR010976">
    <property type="entry name" value="B-phosphoglucomutase_hydrolase"/>
</dbReference>
<dbReference type="SUPFAM" id="SSF56784">
    <property type="entry name" value="HAD-like"/>
    <property type="match status" value="1"/>
</dbReference>
<proteinExistence type="inferred from homology"/>
<dbReference type="InterPro" id="IPR023214">
    <property type="entry name" value="HAD_sf"/>
</dbReference>
<keyword evidence="2" id="KW-0378">Hydrolase</keyword>
<evidence type="ECO:0000313" key="2">
    <source>
        <dbReference type="EMBL" id="ACF12432.1"/>
    </source>
</evidence>
<dbReference type="InterPro" id="IPR006439">
    <property type="entry name" value="HAD-SF_hydro_IA"/>
</dbReference>
<dbReference type="EMBL" id="CP001099">
    <property type="protein sequence ID" value="ACF12432.1"/>
    <property type="molecule type" value="Genomic_DNA"/>
</dbReference>
<dbReference type="Gene3D" id="3.40.50.1000">
    <property type="entry name" value="HAD superfamily/HAD-like"/>
    <property type="match status" value="1"/>
</dbReference>
<name>B3QLU6_CHLP8</name>
<dbReference type="HOGENOM" id="CLU_045011_13_4_10"/>
<dbReference type="eggNOG" id="COG0637">
    <property type="taxonomic scope" value="Bacteria"/>
</dbReference>
<dbReference type="GO" id="GO:0050308">
    <property type="term" value="F:sugar-phosphatase activity"/>
    <property type="evidence" value="ECO:0007669"/>
    <property type="project" value="TreeGrafter"/>
</dbReference>
<reference evidence="2" key="1">
    <citation type="submission" date="2008-06" db="EMBL/GenBank/DDBJ databases">
        <title>Complete sequence of Chlorobaculum parvum NCIB 8327.</title>
        <authorList>
            <consortium name="US DOE Joint Genome Institute"/>
            <person name="Lucas S."/>
            <person name="Copeland A."/>
            <person name="Lapidus A."/>
            <person name="Glavina del Rio T."/>
            <person name="Dalin E."/>
            <person name="Tice H."/>
            <person name="Bruce D."/>
            <person name="Goodwin L."/>
            <person name="Pitluck S."/>
            <person name="Schmutz J."/>
            <person name="Larimer F."/>
            <person name="Land M."/>
            <person name="Hauser L."/>
            <person name="Kyrpides N."/>
            <person name="Mikhailova N."/>
            <person name="Zhao F."/>
            <person name="Li T."/>
            <person name="Liu Z."/>
            <person name="Overmann J."/>
            <person name="Bryant D.A."/>
            <person name="Richardson P."/>
        </authorList>
    </citation>
    <scope>NUCLEOTIDE SEQUENCE [LARGE SCALE GENOMIC DNA]</scope>
    <source>
        <strain evidence="2">NCIB 8327</strain>
    </source>
</reference>
<sequence>MKMTPANNSPKAFIFDMDGVLVDNMRMHAQSWVDLFADYGLSGLDPERYLVETAGMKGLDVLRYFLDPSISPEEADKLTELKDILYRVMNRNDIVAMPGLEPFLERAANAGVRLGIGTGAGPKNIDYVLGLTGLTPRFEAVVGAHMVKHGKPHPETFLQVAERLGADPANCIVFEDALPGAEAAAAAGMSCVAVTTTNAPEAFAAFDNVITTIDHFNGLLPETLLELSSTAKTMS</sequence>